<reference evidence="2 3" key="1">
    <citation type="submission" date="2021-03" db="EMBL/GenBank/DDBJ databases">
        <title>Sequencing the genomes of 1000 actinobacteria strains.</title>
        <authorList>
            <person name="Klenk H.-P."/>
        </authorList>
    </citation>
    <scope>NUCLEOTIDE SEQUENCE [LARGE SCALE GENOMIC DNA]</scope>
    <source>
        <strain evidence="2 3">DSM 20168</strain>
    </source>
</reference>
<evidence type="ECO:0000256" key="1">
    <source>
        <dbReference type="SAM" id="MobiDB-lite"/>
    </source>
</evidence>
<sequence>MTVLVSPDKKIEIPTENPTEIVRLKAEGFTVKPGTDKPTDKPASTPAKSTK</sequence>
<accession>A0ABS4XQX9</accession>
<protein>
    <submittedName>
        <fullName evidence="2">Uncharacterized protein</fullName>
    </submittedName>
</protein>
<comment type="caution">
    <text evidence="2">The sequence shown here is derived from an EMBL/GenBank/DDBJ whole genome shotgun (WGS) entry which is preliminary data.</text>
</comment>
<feature type="region of interest" description="Disordered" evidence="1">
    <location>
        <begin position="28"/>
        <end position="51"/>
    </location>
</feature>
<gene>
    <name evidence="2" type="ORF">JOF39_001990</name>
</gene>
<dbReference type="Proteomes" id="UP001195422">
    <property type="component" value="Unassembled WGS sequence"/>
</dbReference>
<evidence type="ECO:0000313" key="2">
    <source>
        <dbReference type="EMBL" id="MBP2398909.1"/>
    </source>
</evidence>
<evidence type="ECO:0000313" key="3">
    <source>
        <dbReference type="Proteomes" id="UP001195422"/>
    </source>
</evidence>
<dbReference type="RefSeq" id="WP_188947674.1">
    <property type="nucleotide sequence ID" value="NZ_BMPH01000003.1"/>
</dbReference>
<proteinExistence type="predicted"/>
<dbReference type="EMBL" id="JAGIOJ010000001">
    <property type="protein sequence ID" value="MBP2398909.1"/>
    <property type="molecule type" value="Genomic_DNA"/>
</dbReference>
<name>A0ABS4XQX9_GLUPR</name>
<keyword evidence="3" id="KW-1185">Reference proteome</keyword>
<organism evidence="2 3">
    <name type="scientific">Glutamicibacter protophormiae</name>
    <name type="common">Brevibacterium protophormiae</name>
    <dbReference type="NCBI Taxonomy" id="37930"/>
    <lineage>
        <taxon>Bacteria</taxon>
        <taxon>Bacillati</taxon>
        <taxon>Actinomycetota</taxon>
        <taxon>Actinomycetes</taxon>
        <taxon>Micrococcales</taxon>
        <taxon>Micrococcaceae</taxon>
        <taxon>Glutamicibacter</taxon>
    </lineage>
</organism>